<evidence type="ECO:0008006" key="2">
    <source>
        <dbReference type="Google" id="ProtNLM"/>
    </source>
</evidence>
<accession>A0A3B0ZXK3</accession>
<name>A0A3B0ZXK3_9ZZZZ</name>
<gene>
    <name evidence="1" type="ORF">MNBD_GAMMA21-1729</name>
</gene>
<organism evidence="1">
    <name type="scientific">hydrothermal vent metagenome</name>
    <dbReference type="NCBI Taxonomy" id="652676"/>
    <lineage>
        <taxon>unclassified sequences</taxon>
        <taxon>metagenomes</taxon>
        <taxon>ecological metagenomes</taxon>
    </lineage>
</organism>
<sequence>MKRILQFLIYTLVFFSTLASAEEKPVDKFRIALSGYFISVYESTVSLTEPNLGAGVSISPEDTLGLDTRQNVFRLDGYYRFNNEHGLTYS</sequence>
<dbReference type="EMBL" id="UOFR01000003">
    <property type="protein sequence ID" value="VAW90649.1"/>
    <property type="molecule type" value="Genomic_DNA"/>
</dbReference>
<evidence type="ECO:0000313" key="1">
    <source>
        <dbReference type="EMBL" id="VAW90649.1"/>
    </source>
</evidence>
<reference evidence="1" key="1">
    <citation type="submission" date="2018-06" db="EMBL/GenBank/DDBJ databases">
        <authorList>
            <person name="Zhirakovskaya E."/>
        </authorList>
    </citation>
    <scope>NUCLEOTIDE SEQUENCE</scope>
</reference>
<proteinExistence type="predicted"/>
<dbReference type="AlphaFoldDB" id="A0A3B0ZXK3"/>
<protein>
    <recommendedName>
        <fullName evidence="2">Outer membrane protein beta-barrel domain-containing protein</fullName>
    </recommendedName>
</protein>